<reference evidence="2" key="1">
    <citation type="submission" date="2017-03" db="EMBL/GenBank/DDBJ databases">
        <title>Phytopthora megakarya and P. palmivora, two closely related causual agents of cacao black pod achieved similar genome size and gene model numbers by different mechanisms.</title>
        <authorList>
            <person name="Ali S."/>
            <person name="Shao J."/>
            <person name="Larry D.J."/>
            <person name="Kronmiller B."/>
            <person name="Shen D."/>
            <person name="Strem M.D."/>
            <person name="Melnick R.L."/>
            <person name="Guiltinan M.J."/>
            <person name="Tyler B.M."/>
            <person name="Meinhardt L.W."/>
            <person name="Bailey B.A."/>
        </authorList>
    </citation>
    <scope>NUCLEOTIDE SEQUENCE [LARGE SCALE GENOMIC DNA]</scope>
    <source>
        <strain evidence="2">zdho120</strain>
    </source>
</reference>
<organism evidence="1 2">
    <name type="scientific">Phytophthora megakarya</name>
    <dbReference type="NCBI Taxonomy" id="4795"/>
    <lineage>
        <taxon>Eukaryota</taxon>
        <taxon>Sar</taxon>
        <taxon>Stramenopiles</taxon>
        <taxon>Oomycota</taxon>
        <taxon>Peronosporomycetes</taxon>
        <taxon>Peronosporales</taxon>
        <taxon>Peronosporaceae</taxon>
        <taxon>Phytophthora</taxon>
    </lineage>
</organism>
<accession>A0A225WRM5</accession>
<evidence type="ECO:0000313" key="1">
    <source>
        <dbReference type="EMBL" id="OWZ19689.1"/>
    </source>
</evidence>
<dbReference type="AlphaFoldDB" id="A0A225WRM5"/>
<comment type="caution">
    <text evidence="1">The sequence shown here is derived from an EMBL/GenBank/DDBJ whole genome shotgun (WGS) entry which is preliminary data.</text>
</comment>
<keyword evidence="2" id="KW-1185">Reference proteome</keyword>
<dbReference type="EMBL" id="NBNE01000412">
    <property type="protein sequence ID" value="OWZ19689.1"/>
    <property type="molecule type" value="Genomic_DNA"/>
</dbReference>
<name>A0A225WRM5_9STRA</name>
<sequence length="192" mass="21147">MAVAGASAYLEATTVHMTEYSGMYRGVQAALDHGATELSLGVIAYKQDSLMTQLNHHRKMVAGLKSVKYLHVVPAYNAAPDSLATEALKKGVRYDNHRRTGSMRSPMNAQRRFGGRTFGQCCTLPTLSATFATRETAEFSDGMPDKSDRTPSQEFFDFVREGSGEFGDLRVTTRQQARSVRIRVRVADESSA</sequence>
<proteinExistence type="predicted"/>
<evidence type="ECO:0000313" key="2">
    <source>
        <dbReference type="Proteomes" id="UP000198211"/>
    </source>
</evidence>
<dbReference type="Proteomes" id="UP000198211">
    <property type="component" value="Unassembled WGS sequence"/>
</dbReference>
<gene>
    <name evidence="1" type="ORF">PHMEG_0006018</name>
</gene>
<dbReference type="OrthoDB" id="96218at2759"/>
<protein>
    <submittedName>
        <fullName evidence="1">Uncharacterized protein</fullName>
    </submittedName>
</protein>